<dbReference type="AlphaFoldDB" id="A0A830H861"/>
<protein>
    <recommendedName>
        <fullName evidence="5">Transmembrane protein</fullName>
    </recommendedName>
</protein>
<evidence type="ECO:0000256" key="1">
    <source>
        <dbReference type="SAM" id="MobiDB-lite"/>
    </source>
</evidence>
<evidence type="ECO:0000313" key="3">
    <source>
        <dbReference type="EMBL" id="GHP01851.1"/>
    </source>
</evidence>
<organism evidence="3 4">
    <name type="scientific">Pycnococcus provasolii</name>
    <dbReference type="NCBI Taxonomy" id="41880"/>
    <lineage>
        <taxon>Eukaryota</taxon>
        <taxon>Viridiplantae</taxon>
        <taxon>Chlorophyta</taxon>
        <taxon>Pseudoscourfieldiophyceae</taxon>
        <taxon>Pseudoscourfieldiales</taxon>
        <taxon>Pycnococcaceae</taxon>
        <taxon>Pycnococcus</taxon>
    </lineage>
</organism>
<keyword evidence="2" id="KW-0472">Membrane</keyword>
<dbReference type="Proteomes" id="UP000660262">
    <property type="component" value="Unassembled WGS sequence"/>
</dbReference>
<feature type="transmembrane region" description="Helical" evidence="2">
    <location>
        <begin position="119"/>
        <end position="142"/>
    </location>
</feature>
<proteinExistence type="predicted"/>
<name>A0A830H861_9CHLO</name>
<feature type="compositionally biased region" description="Low complexity" evidence="1">
    <location>
        <begin position="7"/>
        <end position="16"/>
    </location>
</feature>
<keyword evidence="2" id="KW-0812">Transmembrane</keyword>
<evidence type="ECO:0000313" key="4">
    <source>
        <dbReference type="Proteomes" id="UP000660262"/>
    </source>
</evidence>
<feature type="transmembrane region" description="Helical" evidence="2">
    <location>
        <begin position="534"/>
        <end position="560"/>
    </location>
</feature>
<feature type="transmembrane region" description="Helical" evidence="2">
    <location>
        <begin position="148"/>
        <end position="169"/>
    </location>
</feature>
<accession>A0A830H861</accession>
<evidence type="ECO:0000256" key="2">
    <source>
        <dbReference type="SAM" id="Phobius"/>
    </source>
</evidence>
<reference evidence="3" key="1">
    <citation type="submission" date="2020-10" db="EMBL/GenBank/DDBJ databases">
        <title>Unveiling of a novel bifunctional photoreceptor, Dualchrome1, isolated from a cosmopolitan green alga.</title>
        <authorList>
            <person name="Suzuki S."/>
            <person name="Kawachi M."/>
        </authorList>
    </citation>
    <scope>NUCLEOTIDE SEQUENCE</scope>
    <source>
        <strain evidence="3">NIES 2893</strain>
    </source>
</reference>
<comment type="caution">
    <text evidence="3">The sequence shown here is derived from an EMBL/GenBank/DDBJ whole genome shotgun (WGS) entry which is preliminary data.</text>
</comment>
<feature type="region of interest" description="Disordered" evidence="1">
    <location>
        <begin position="1"/>
        <end position="30"/>
    </location>
</feature>
<keyword evidence="4" id="KW-1185">Reference proteome</keyword>
<sequence length="566" mass="61519">MASLPTAAISAPASSSQGGGGGGAGGGGQIHARRPFLQESAAGDLNAHSSRDDNNNNAANAPRVRRMRRAAAGCTPWWFPTTNNSWQWRTCSALLCAMEILVGIFLICDGTFFGQFAQASRATIVGIALAFVGTIGVVGSTLARRALLNFHLALILGCLFLSWDLVAVVNREGLVDCSLAALYAKLDRAEMVHNAISRAGEGFNTVSMRLEALEGAIDDGLARAHAFQNRPIDLSASDEALIHGHDEKEDLAVLLGNSLDVDDAAASGDSNIFDDVNYLRTGSQDLVRRTFEVTDASFVKGRLAKLAHLVQEAKQALAASRNLQRGNALHPDEKGGARDSMRQNYLSHLPDRHAEEVIDAVANRLATAENIATPIIQRIERLQERSSNHKDSFVAQAFEEITPHEYERLLNALDMAYSAFEKGHEDVGVEVTSSMAVRQEMTTPTWLKQLKGELPIFHTAFQRLKTHAYASMPIEDIKTVREMWKERWSDAMKDVSQSIQKVKSGMPRSAAKDGINVEADLPSHCRMDLRQRKFIGLLASAVAGLTVAAGYFVTATAFMLPKVNVD</sequence>
<evidence type="ECO:0008006" key="5">
    <source>
        <dbReference type="Google" id="ProtNLM"/>
    </source>
</evidence>
<keyword evidence="2" id="KW-1133">Transmembrane helix</keyword>
<feature type="compositionally biased region" description="Gly residues" evidence="1">
    <location>
        <begin position="17"/>
        <end position="29"/>
    </location>
</feature>
<feature type="transmembrane region" description="Helical" evidence="2">
    <location>
        <begin position="86"/>
        <end position="107"/>
    </location>
</feature>
<gene>
    <name evidence="3" type="ORF">PPROV_000060800</name>
</gene>
<dbReference type="EMBL" id="BNJQ01000002">
    <property type="protein sequence ID" value="GHP01851.1"/>
    <property type="molecule type" value="Genomic_DNA"/>
</dbReference>